<protein>
    <submittedName>
        <fullName evidence="1">GH15 family glucan-1,4-alpha-glucosidase</fullName>
    </submittedName>
</protein>
<dbReference type="SUPFAM" id="SSF48208">
    <property type="entry name" value="Six-hairpin glycosidases"/>
    <property type="match status" value="1"/>
</dbReference>
<dbReference type="PANTHER" id="PTHR31616:SF0">
    <property type="entry name" value="GLUCAN 1,4-ALPHA-GLUCOSIDASE"/>
    <property type="match status" value="1"/>
</dbReference>
<keyword evidence="2" id="KW-1185">Reference proteome</keyword>
<dbReference type="GO" id="GO:0004553">
    <property type="term" value="F:hydrolase activity, hydrolyzing O-glycosyl compounds"/>
    <property type="evidence" value="ECO:0007669"/>
    <property type="project" value="TreeGrafter"/>
</dbReference>
<proteinExistence type="predicted"/>
<organism evidence="1 2">
    <name type="scientific">Helcobacillus massiliensis</name>
    <dbReference type="NCBI Taxonomy" id="521392"/>
    <lineage>
        <taxon>Bacteria</taxon>
        <taxon>Bacillati</taxon>
        <taxon>Actinomycetota</taxon>
        <taxon>Actinomycetes</taxon>
        <taxon>Micrococcales</taxon>
        <taxon>Dermabacteraceae</taxon>
        <taxon>Helcobacillus</taxon>
    </lineage>
</organism>
<reference evidence="1 2" key="1">
    <citation type="submission" date="2020-08" db="EMBL/GenBank/DDBJ databases">
        <title>Sequencing the genomes of 1000 actinobacteria strains.</title>
        <authorList>
            <person name="Klenk H.-P."/>
        </authorList>
    </citation>
    <scope>NUCLEOTIDE SEQUENCE [LARGE SCALE GENOMIC DNA]</scope>
    <source>
        <strain evidence="1 2">DSM 23040</strain>
    </source>
</reference>
<comment type="caution">
    <text evidence="1">The sequence shown here is derived from an EMBL/GenBank/DDBJ whole genome shotgun (WGS) entry which is preliminary data.</text>
</comment>
<dbReference type="GO" id="GO:0005975">
    <property type="term" value="P:carbohydrate metabolic process"/>
    <property type="evidence" value="ECO:0007669"/>
    <property type="project" value="InterPro"/>
</dbReference>
<dbReference type="Proteomes" id="UP000568050">
    <property type="component" value="Unassembled WGS sequence"/>
</dbReference>
<dbReference type="EMBL" id="JACHWP010000008">
    <property type="protein sequence ID" value="MBB3023629.1"/>
    <property type="molecule type" value="Genomic_DNA"/>
</dbReference>
<accession>A0A839QXT4</accession>
<gene>
    <name evidence="1" type="ORF">FHX50_001926</name>
</gene>
<evidence type="ECO:0000313" key="1">
    <source>
        <dbReference type="EMBL" id="MBB3023629.1"/>
    </source>
</evidence>
<evidence type="ECO:0000313" key="2">
    <source>
        <dbReference type="Proteomes" id="UP000568050"/>
    </source>
</evidence>
<dbReference type="PANTHER" id="PTHR31616">
    <property type="entry name" value="TREHALASE"/>
    <property type="match status" value="1"/>
</dbReference>
<dbReference type="InterPro" id="IPR008928">
    <property type="entry name" value="6-hairpin_glycosidase_sf"/>
</dbReference>
<name>A0A839QXT4_9MICO</name>
<dbReference type="Gene3D" id="1.50.10.10">
    <property type="match status" value="1"/>
</dbReference>
<sequence>MPNRRLLLRSVGTGAVAALGLLGLAGATRQSRWARSDLLSEAVVFDGTSRRLLRRTEMDDLIPGTRVMHTAERADDLVTATEGFLAQAQLPVLRTPSALPRDLDTQALLDIHSLTWELPSPVAAWTPAWRYTWPRDTAHVIAALTGRGQWPWALALLETLAAQQRPDGRFEARYIPGTNRTPDARPLQLDGCGWFLWAAADLLADEPALAGPAAEKPRGRVDAPRELRAALARSAAALMRATGRRSLLPPPSPDYWEVAERRLTLATGAMAAAGLHAASRLVSAGILTDEDLAGAGSVPVLTRGSTTSSAPLTAGMLAQRRDGTTAALIARFRRRGYQRYALGGGVDAGVLMLLPPYLPRAVSDANPQVIDAALAAYEKMRRPAGGVAPGAGWKKDGISWTPQTAMFAQAYAHLGMEKESRTVLRWLAEHRTAAGAIPEKVLSDGTPAAVAPLAWSASLIVATLTQLDAARRSEPARAADA</sequence>
<dbReference type="InterPro" id="IPR012341">
    <property type="entry name" value="6hp_glycosidase-like_sf"/>
</dbReference>
<dbReference type="RefSeq" id="WP_183376981.1">
    <property type="nucleotide sequence ID" value="NZ_CBCSFZ010000051.1"/>
</dbReference>
<dbReference type="AlphaFoldDB" id="A0A839QXT4"/>